<evidence type="ECO:0000313" key="2">
    <source>
        <dbReference type="EMBL" id="MBO0609046.1"/>
    </source>
</evidence>
<comment type="caution">
    <text evidence="2">The sequence shown here is derived from an EMBL/GenBank/DDBJ whole genome shotgun (WGS) entry which is preliminary data.</text>
</comment>
<keyword evidence="1" id="KW-0812">Transmembrane</keyword>
<evidence type="ECO:0000256" key="1">
    <source>
        <dbReference type="SAM" id="Phobius"/>
    </source>
</evidence>
<reference evidence="3" key="1">
    <citation type="submission" date="2023-07" db="EMBL/GenBank/DDBJ databases">
        <title>Myceligenerans salitolerans sp. nov., a halotolerant actinomycete isolated from a salt lake in Xinjiang, China.</title>
        <authorList>
            <person name="Guan T."/>
        </authorList>
    </citation>
    <scope>NUCLEOTIDE SEQUENCE [LARGE SCALE GENOMIC DNA]</scope>
    <source>
        <strain evidence="3">XHU 5031</strain>
    </source>
</reference>
<gene>
    <name evidence="2" type="ORF">J0911_08370</name>
</gene>
<dbReference type="RefSeq" id="WP_207275005.1">
    <property type="nucleotide sequence ID" value="NZ_JAFMPK010000033.1"/>
</dbReference>
<accession>A0ABS3I8X5</accession>
<protein>
    <submittedName>
        <fullName evidence="2">Uncharacterized protein</fullName>
    </submittedName>
</protein>
<dbReference type="EMBL" id="JAFMPK010000033">
    <property type="protein sequence ID" value="MBO0609046.1"/>
    <property type="molecule type" value="Genomic_DNA"/>
</dbReference>
<keyword evidence="1" id="KW-0472">Membrane</keyword>
<keyword evidence="3" id="KW-1185">Reference proteome</keyword>
<feature type="transmembrane region" description="Helical" evidence="1">
    <location>
        <begin position="7"/>
        <end position="26"/>
    </location>
</feature>
<proteinExistence type="predicted"/>
<keyword evidence="1" id="KW-1133">Transmembrane helix</keyword>
<name>A0ABS3I8X5_9MICO</name>
<organism evidence="2 3">
    <name type="scientific">Myceligenerans salitolerans</name>
    <dbReference type="NCBI Taxonomy" id="1230528"/>
    <lineage>
        <taxon>Bacteria</taxon>
        <taxon>Bacillati</taxon>
        <taxon>Actinomycetota</taxon>
        <taxon>Actinomycetes</taxon>
        <taxon>Micrococcales</taxon>
        <taxon>Promicromonosporaceae</taxon>
        <taxon>Myceligenerans</taxon>
    </lineage>
</organism>
<feature type="transmembrane region" description="Helical" evidence="1">
    <location>
        <begin position="32"/>
        <end position="50"/>
    </location>
</feature>
<sequence length="114" mass="11848">MKVSKFHLVSVATAGLGLLAAVFSLVGLPEPALAALALAIAALAVTVVLADRRAARNSGRPARVPSGVAASNGDVQARLGALDKRLELMERRLLSSLDAARLEEAERRRAQTPG</sequence>
<evidence type="ECO:0000313" key="3">
    <source>
        <dbReference type="Proteomes" id="UP000664617"/>
    </source>
</evidence>
<dbReference type="Proteomes" id="UP000664617">
    <property type="component" value="Unassembled WGS sequence"/>
</dbReference>